<comment type="cofactor">
    <cofactor evidence="3">
        <name>pyridoxal 5'-phosphate</name>
        <dbReference type="ChEBI" id="CHEBI:597326"/>
    </cofactor>
</comment>
<dbReference type="PROSITE" id="PS01211">
    <property type="entry name" value="UPF0001"/>
    <property type="match status" value="1"/>
</dbReference>
<protein>
    <recommendedName>
        <fullName evidence="2">Pyridoxal phosphate homeostasis protein</fullName>
        <shortName evidence="2">PLP homeostasis protein</shortName>
    </recommendedName>
</protein>
<feature type="domain" description="Alanine racemase N-terminal" evidence="5">
    <location>
        <begin position="23"/>
        <end position="225"/>
    </location>
</feature>
<evidence type="ECO:0000256" key="2">
    <source>
        <dbReference type="HAMAP-Rule" id="MF_02087"/>
    </source>
</evidence>
<feature type="modified residue" description="N6-(pyridoxal phosphate)lysine" evidence="2 3">
    <location>
        <position position="36"/>
    </location>
</feature>
<dbReference type="HAMAP" id="MF_02087">
    <property type="entry name" value="PLP_homeostasis"/>
    <property type="match status" value="1"/>
</dbReference>
<accession>K6YBT0</accession>
<dbReference type="FunFam" id="3.20.20.10:FF:000018">
    <property type="entry name" value="Pyridoxal phosphate homeostasis protein"/>
    <property type="match status" value="1"/>
</dbReference>
<comment type="function">
    <text evidence="2">Pyridoxal 5'-phosphate (PLP)-binding protein, which is involved in PLP homeostasis.</text>
</comment>
<dbReference type="OrthoDB" id="9804072at2"/>
<organism evidence="6 7">
    <name type="scientific">Aliiglaciecola lipolytica E3</name>
    <dbReference type="NCBI Taxonomy" id="1127673"/>
    <lineage>
        <taxon>Bacteria</taxon>
        <taxon>Pseudomonadati</taxon>
        <taxon>Pseudomonadota</taxon>
        <taxon>Gammaproteobacteria</taxon>
        <taxon>Alteromonadales</taxon>
        <taxon>Alteromonadaceae</taxon>
        <taxon>Aliiglaciecola</taxon>
    </lineage>
</organism>
<keyword evidence="7" id="KW-1185">Reference proteome</keyword>
<evidence type="ECO:0000313" key="6">
    <source>
        <dbReference type="EMBL" id="GAC15652.1"/>
    </source>
</evidence>
<evidence type="ECO:0000256" key="1">
    <source>
        <dbReference type="ARBA" id="ARBA00022898"/>
    </source>
</evidence>
<dbReference type="STRING" id="1127673.GLIP_3031"/>
<dbReference type="InterPro" id="IPR029066">
    <property type="entry name" value="PLP-binding_barrel"/>
</dbReference>
<dbReference type="AlphaFoldDB" id="K6YBT0"/>
<dbReference type="CDD" id="cd06824">
    <property type="entry name" value="PLPDE_III_Yggs_like"/>
    <property type="match status" value="1"/>
</dbReference>
<dbReference type="EMBL" id="BAEN01000059">
    <property type="protein sequence ID" value="GAC15652.1"/>
    <property type="molecule type" value="Genomic_DNA"/>
</dbReference>
<dbReference type="PANTHER" id="PTHR10146">
    <property type="entry name" value="PROLINE SYNTHETASE CO-TRANSCRIBED BACTERIAL HOMOLOG PROTEIN"/>
    <property type="match status" value="1"/>
</dbReference>
<evidence type="ECO:0000256" key="3">
    <source>
        <dbReference type="PIRSR" id="PIRSR004848-1"/>
    </source>
</evidence>
<dbReference type="Pfam" id="PF01168">
    <property type="entry name" value="Ala_racemase_N"/>
    <property type="match status" value="1"/>
</dbReference>
<evidence type="ECO:0000256" key="4">
    <source>
        <dbReference type="RuleBase" id="RU004514"/>
    </source>
</evidence>
<gene>
    <name evidence="6" type="ORF">GLIP_3031</name>
</gene>
<evidence type="ECO:0000313" key="7">
    <source>
        <dbReference type="Proteomes" id="UP000006334"/>
    </source>
</evidence>
<dbReference type="NCBIfam" id="TIGR00044">
    <property type="entry name" value="YggS family pyridoxal phosphate-dependent enzyme"/>
    <property type="match status" value="1"/>
</dbReference>
<name>K6YBT0_9ALTE</name>
<sequence length="230" mass="25586">METIAERLKSAHESLNMALKKANRAPNSIQLLAVSKTKPVSDIVLAYEAGHRLFGENYVQEGVEKVQELQELNDIQWHFIGPIQSNKSKLVAENFDWVHTVDRAKIAKRLSNQHTPHKKLNVLIQVNINTEESKAGVLVDEIETLAALIDTLPNLTLRGLMTIPKASQSAQELVNTYQHMHQLFVNLQHSFETVDTLSMGMSADIEPAVLNGSTMVRVGTAIFGPRNTTT</sequence>
<dbReference type="PANTHER" id="PTHR10146:SF14">
    <property type="entry name" value="PYRIDOXAL PHOSPHATE HOMEOSTASIS PROTEIN"/>
    <property type="match status" value="1"/>
</dbReference>
<comment type="caution">
    <text evidence="6">The sequence shown here is derived from an EMBL/GenBank/DDBJ whole genome shotgun (WGS) entry which is preliminary data.</text>
</comment>
<dbReference type="Gene3D" id="3.20.20.10">
    <property type="entry name" value="Alanine racemase"/>
    <property type="match status" value="1"/>
</dbReference>
<dbReference type="Proteomes" id="UP000006334">
    <property type="component" value="Unassembled WGS sequence"/>
</dbReference>
<dbReference type="InterPro" id="IPR011078">
    <property type="entry name" value="PyrdxlP_homeostasis"/>
</dbReference>
<dbReference type="GO" id="GO:0030170">
    <property type="term" value="F:pyridoxal phosphate binding"/>
    <property type="evidence" value="ECO:0007669"/>
    <property type="project" value="UniProtKB-UniRule"/>
</dbReference>
<keyword evidence="1 2" id="KW-0663">Pyridoxal phosphate</keyword>
<dbReference type="RefSeq" id="WP_008845457.1">
    <property type="nucleotide sequence ID" value="NZ_BAEN01000059.1"/>
</dbReference>
<evidence type="ECO:0000259" key="5">
    <source>
        <dbReference type="Pfam" id="PF01168"/>
    </source>
</evidence>
<comment type="similarity">
    <text evidence="2 4">Belongs to the pyridoxal phosphate-binding protein YggS/PROSC family.</text>
</comment>
<reference evidence="6 7" key="1">
    <citation type="journal article" date="2017" name="Antonie Van Leeuwenhoek">
        <title>Rhizobium rhizosphaerae sp. nov., a novel species isolated from rice rhizosphere.</title>
        <authorList>
            <person name="Zhao J.J."/>
            <person name="Zhang J."/>
            <person name="Zhang R.J."/>
            <person name="Zhang C.W."/>
            <person name="Yin H.Q."/>
            <person name="Zhang X.X."/>
        </authorList>
    </citation>
    <scope>NUCLEOTIDE SEQUENCE [LARGE SCALE GENOMIC DNA]</scope>
    <source>
        <strain evidence="6 7">E3</strain>
    </source>
</reference>
<dbReference type="InterPro" id="IPR001608">
    <property type="entry name" value="Ala_racemase_N"/>
</dbReference>
<proteinExistence type="inferred from homology"/>
<dbReference type="eggNOG" id="COG0325">
    <property type="taxonomic scope" value="Bacteria"/>
</dbReference>
<dbReference type="PIRSF" id="PIRSF004848">
    <property type="entry name" value="YBL036c_PLPDEIII"/>
    <property type="match status" value="1"/>
</dbReference>
<dbReference type="SUPFAM" id="SSF51419">
    <property type="entry name" value="PLP-binding barrel"/>
    <property type="match status" value="1"/>
</dbReference>